<evidence type="ECO:0000256" key="2">
    <source>
        <dbReference type="ARBA" id="ARBA00022679"/>
    </source>
</evidence>
<dbReference type="AlphaFoldDB" id="A0A4P9W5U3"/>
<feature type="non-terminal residue" evidence="6">
    <location>
        <position position="1"/>
    </location>
</feature>
<dbReference type="Pfam" id="PF09258">
    <property type="entry name" value="Glyco_transf_64"/>
    <property type="match status" value="1"/>
</dbReference>
<dbReference type="InterPro" id="IPR015338">
    <property type="entry name" value="GT64_dom"/>
</dbReference>
<evidence type="ECO:0000313" key="6">
    <source>
        <dbReference type="EMBL" id="RKO87332.1"/>
    </source>
</evidence>
<feature type="domain" description="Glycosyl transferase 64" evidence="5">
    <location>
        <begin position="1"/>
        <end position="259"/>
    </location>
</feature>
<protein>
    <submittedName>
        <fullName evidence="6">Exostosin</fullName>
    </submittedName>
</protein>
<evidence type="ECO:0000259" key="5">
    <source>
        <dbReference type="Pfam" id="PF09258"/>
    </source>
</evidence>
<keyword evidence="2" id="KW-0808">Transferase</keyword>
<evidence type="ECO:0000256" key="3">
    <source>
        <dbReference type="ARBA" id="ARBA00023136"/>
    </source>
</evidence>
<dbReference type="GO" id="GO:0016020">
    <property type="term" value="C:membrane"/>
    <property type="evidence" value="ECO:0007669"/>
    <property type="project" value="UniProtKB-SubCell"/>
</dbReference>
<name>A0A4P9W5U3_9FUNG</name>
<dbReference type="OrthoDB" id="2014201at2759"/>
<evidence type="ECO:0000256" key="1">
    <source>
        <dbReference type="ARBA" id="ARBA00004370"/>
    </source>
</evidence>
<sequence length="273" mass="30776">FSVLIGTWDRIELLLKLIGHYRESPLVEKIYVTWHNPNAAVPSVLLELGRADNTTTTPQPPVEILPQRTNSLNNRFNPIAGLDTKAVLIVDEDVRIPIKDLALAFRTWRLHPESLTGFFPRRHRKRANGDWDYLLDVKDGYDMMLTKGMFIDAEMLFAYTCLLPLSIHAYVDRMRNCEDIAFNMLASGLTGKMGFSRSSPLFIALVLTPSTVMSNIDDFGTSGISSASGHLESRQSCLGDLIALFGRDNLVSNDLMITRIKEVPVHFKSLDHW</sequence>
<dbReference type="PANTHER" id="PTHR48261:SF2">
    <property type="entry name" value="ACETYLGLUCOSAMINYLTRANSFERASE"/>
    <property type="match status" value="1"/>
</dbReference>
<proteinExistence type="predicted"/>
<dbReference type="GO" id="GO:0016757">
    <property type="term" value="F:glycosyltransferase activity"/>
    <property type="evidence" value="ECO:0007669"/>
    <property type="project" value="InterPro"/>
</dbReference>
<evidence type="ECO:0000256" key="4">
    <source>
        <dbReference type="ARBA" id="ARBA00023157"/>
    </source>
</evidence>
<keyword evidence="3" id="KW-0472">Membrane</keyword>
<dbReference type="InterPro" id="IPR004263">
    <property type="entry name" value="Exostosin"/>
</dbReference>
<dbReference type="Gene3D" id="3.90.550.10">
    <property type="entry name" value="Spore Coat Polysaccharide Biosynthesis Protein SpsA, Chain A"/>
    <property type="match status" value="1"/>
</dbReference>
<accession>A0A4P9W5U3</accession>
<dbReference type="SUPFAM" id="SSF53448">
    <property type="entry name" value="Nucleotide-diphospho-sugar transferases"/>
    <property type="match status" value="1"/>
</dbReference>
<reference evidence="7" key="1">
    <citation type="journal article" date="2018" name="Nat. Microbiol.">
        <title>Leveraging single-cell genomics to expand the fungal tree of life.</title>
        <authorList>
            <person name="Ahrendt S.R."/>
            <person name="Quandt C.A."/>
            <person name="Ciobanu D."/>
            <person name="Clum A."/>
            <person name="Salamov A."/>
            <person name="Andreopoulos B."/>
            <person name="Cheng J.F."/>
            <person name="Woyke T."/>
            <person name="Pelin A."/>
            <person name="Henrissat B."/>
            <person name="Reynolds N.K."/>
            <person name="Benny G.L."/>
            <person name="Smith M.E."/>
            <person name="James T.Y."/>
            <person name="Grigoriev I.V."/>
        </authorList>
    </citation>
    <scope>NUCLEOTIDE SEQUENCE [LARGE SCALE GENOMIC DNA]</scope>
</reference>
<comment type="subcellular location">
    <subcellularLocation>
        <location evidence="1">Membrane</location>
    </subcellularLocation>
</comment>
<dbReference type="PANTHER" id="PTHR48261">
    <property type="entry name" value="ACETYLGLUCOSAMINYLTRANSFERASE"/>
    <property type="match status" value="1"/>
</dbReference>
<dbReference type="Proteomes" id="UP000269721">
    <property type="component" value="Unassembled WGS sequence"/>
</dbReference>
<gene>
    <name evidence="6" type="ORF">BDK51DRAFT_17755</name>
</gene>
<evidence type="ECO:0000313" key="7">
    <source>
        <dbReference type="Proteomes" id="UP000269721"/>
    </source>
</evidence>
<dbReference type="InterPro" id="IPR029044">
    <property type="entry name" value="Nucleotide-diphossugar_trans"/>
</dbReference>
<dbReference type="EMBL" id="KZ997501">
    <property type="protein sequence ID" value="RKO87332.1"/>
    <property type="molecule type" value="Genomic_DNA"/>
</dbReference>
<keyword evidence="4" id="KW-1015">Disulfide bond</keyword>
<organism evidence="6 7">
    <name type="scientific">Blyttiomyces helicus</name>
    <dbReference type="NCBI Taxonomy" id="388810"/>
    <lineage>
        <taxon>Eukaryota</taxon>
        <taxon>Fungi</taxon>
        <taxon>Fungi incertae sedis</taxon>
        <taxon>Chytridiomycota</taxon>
        <taxon>Chytridiomycota incertae sedis</taxon>
        <taxon>Chytridiomycetes</taxon>
        <taxon>Chytridiomycetes incertae sedis</taxon>
        <taxon>Blyttiomyces</taxon>
    </lineage>
</organism>
<keyword evidence="7" id="KW-1185">Reference proteome</keyword>